<protein>
    <submittedName>
        <fullName evidence="2">Uncharacterized protein</fullName>
    </submittedName>
</protein>
<dbReference type="EnsemblProtists" id="HpaT808142">
    <property type="protein sequence ID" value="HpaP808142"/>
    <property type="gene ID" value="HpaG808142"/>
</dbReference>
<accession>M4BP04</accession>
<evidence type="ECO:0000256" key="1">
    <source>
        <dbReference type="SAM" id="MobiDB-lite"/>
    </source>
</evidence>
<dbReference type="VEuPathDB" id="FungiDB:HpaG808142"/>
<reference evidence="3" key="1">
    <citation type="journal article" date="2010" name="Science">
        <title>Signatures of adaptation to obligate biotrophy in the Hyaloperonospora arabidopsidis genome.</title>
        <authorList>
            <person name="Baxter L."/>
            <person name="Tripathy S."/>
            <person name="Ishaque N."/>
            <person name="Boot N."/>
            <person name="Cabral A."/>
            <person name="Kemen E."/>
            <person name="Thines M."/>
            <person name="Ah-Fong A."/>
            <person name="Anderson R."/>
            <person name="Badejoko W."/>
            <person name="Bittner-Eddy P."/>
            <person name="Boore J.L."/>
            <person name="Chibucos M.C."/>
            <person name="Coates M."/>
            <person name="Dehal P."/>
            <person name="Delehaunty K."/>
            <person name="Dong S."/>
            <person name="Downton P."/>
            <person name="Dumas B."/>
            <person name="Fabro G."/>
            <person name="Fronick C."/>
            <person name="Fuerstenberg S.I."/>
            <person name="Fulton L."/>
            <person name="Gaulin E."/>
            <person name="Govers F."/>
            <person name="Hughes L."/>
            <person name="Humphray S."/>
            <person name="Jiang R.H."/>
            <person name="Judelson H."/>
            <person name="Kamoun S."/>
            <person name="Kyung K."/>
            <person name="Meijer H."/>
            <person name="Minx P."/>
            <person name="Morris P."/>
            <person name="Nelson J."/>
            <person name="Phuntumart V."/>
            <person name="Qutob D."/>
            <person name="Rehmany A."/>
            <person name="Rougon-Cardoso A."/>
            <person name="Ryden P."/>
            <person name="Torto-Alalibo T."/>
            <person name="Studholme D."/>
            <person name="Wang Y."/>
            <person name="Win J."/>
            <person name="Wood J."/>
            <person name="Clifton S.W."/>
            <person name="Rogers J."/>
            <person name="Van den Ackerveken G."/>
            <person name="Jones J.D."/>
            <person name="McDowell J.M."/>
            <person name="Beynon J."/>
            <person name="Tyler B.M."/>
        </authorList>
    </citation>
    <scope>NUCLEOTIDE SEQUENCE [LARGE SCALE GENOMIC DNA]</scope>
    <source>
        <strain evidence="3">Emoy2</strain>
    </source>
</reference>
<name>M4BP04_HYAAE</name>
<evidence type="ECO:0000313" key="3">
    <source>
        <dbReference type="Proteomes" id="UP000011713"/>
    </source>
</evidence>
<feature type="region of interest" description="Disordered" evidence="1">
    <location>
        <begin position="1"/>
        <end position="47"/>
    </location>
</feature>
<feature type="compositionally biased region" description="Basic and acidic residues" evidence="1">
    <location>
        <begin position="31"/>
        <end position="43"/>
    </location>
</feature>
<reference evidence="2" key="2">
    <citation type="submission" date="2015-06" db="UniProtKB">
        <authorList>
            <consortium name="EnsemblProtists"/>
        </authorList>
    </citation>
    <scope>IDENTIFICATION</scope>
    <source>
        <strain evidence="2">Emoy2</strain>
    </source>
</reference>
<dbReference type="HOGENOM" id="CLU_2445501_0_0_1"/>
<organism evidence="2 3">
    <name type="scientific">Hyaloperonospora arabidopsidis (strain Emoy2)</name>
    <name type="common">Downy mildew agent</name>
    <name type="synonym">Peronospora arabidopsidis</name>
    <dbReference type="NCBI Taxonomy" id="559515"/>
    <lineage>
        <taxon>Eukaryota</taxon>
        <taxon>Sar</taxon>
        <taxon>Stramenopiles</taxon>
        <taxon>Oomycota</taxon>
        <taxon>Peronosporomycetes</taxon>
        <taxon>Peronosporales</taxon>
        <taxon>Peronosporaceae</taxon>
        <taxon>Hyaloperonospora</taxon>
    </lineage>
</organism>
<dbReference type="Proteomes" id="UP000011713">
    <property type="component" value="Unassembled WGS sequence"/>
</dbReference>
<sequence>MSVDRSASPPVTFGAKNLLQERSTHVTARNSRADAYRSRKARETQGLAKCGTERADLSQFHHLAEIECRRRRRTEPGRLRVFFHSIELVK</sequence>
<dbReference type="EMBL" id="JH598476">
    <property type="status" value="NOT_ANNOTATED_CDS"/>
    <property type="molecule type" value="Genomic_DNA"/>
</dbReference>
<keyword evidence="3" id="KW-1185">Reference proteome</keyword>
<evidence type="ECO:0000313" key="2">
    <source>
        <dbReference type="EnsemblProtists" id="HpaP808142"/>
    </source>
</evidence>
<proteinExistence type="predicted"/>
<dbReference type="AlphaFoldDB" id="M4BP04"/>
<dbReference type="InParanoid" id="M4BP04"/>